<dbReference type="OrthoDB" id="3054555at2759"/>
<proteinExistence type="predicted"/>
<dbReference type="InterPro" id="IPR041078">
    <property type="entry name" value="Plavaka"/>
</dbReference>
<organism evidence="1 2">
    <name type="scientific">Candolleomyces aberdarensis</name>
    <dbReference type="NCBI Taxonomy" id="2316362"/>
    <lineage>
        <taxon>Eukaryota</taxon>
        <taxon>Fungi</taxon>
        <taxon>Dikarya</taxon>
        <taxon>Basidiomycota</taxon>
        <taxon>Agaricomycotina</taxon>
        <taxon>Agaricomycetes</taxon>
        <taxon>Agaricomycetidae</taxon>
        <taxon>Agaricales</taxon>
        <taxon>Agaricineae</taxon>
        <taxon>Psathyrellaceae</taxon>
        <taxon>Candolleomyces</taxon>
    </lineage>
</organism>
<dbReference type="Pfam" id="PF18759">
    <property type="entry name" value="Plavaka"/>
    <property type="match status" value="1"/>
</dbReference>
<evidence type="ECO:0000313" key="1">
    <source>
        <dbReference type="EMBL" id="RXW15125.1"/>
    </source>
</evidence>
<gene>
    <name evidence="1" type="ORF">EST38_g10733</name>
</gene>
<name>A0A4Q2D9Y5_9AGAR</name>
<dbReference type="Proteomes" id="UP000290288">
    <property type="component" value="Unassembled WGS sequence"/>
</dbReference>
<comment type="caution">
    <text evidence="1">The sequence shown here is derived from an EMBL/GenBank/DDBJ whole genome shotgun (WGS) entry which is preliminary data.</text>
</comment>
<accession>A0A4Q2D9Y5</accession>
<sequence length="130" mass="14741">MPLNPNAWHPFSNRLEFDFAHYHYVELETSESKINKALDHWRAATIAALGANSCSADTASAPWRTADELYATIDAIQVGGAPFKTVHLRYNGPMDENPPSWQTDNFEFCLRDARLALQQQLQNPEFATQF</sequence>
<evidence type="ECO:0000313" key="2">
    <source>
        <dbReference type="Proteomes" id="UP000290288"/>
    </source>
</evidence>
<reference evidence="1 2" key="1">
    <citation type="submission" date="2019-01" db="EMBL/GenBank/DDBJ databases">
        <title>Draft genome sequence of Psathyrella aberdarensis IHI B618.</title>
        <authorList>
            <person name="Buettner E."/>
            <person name="Kellner H."/>
        </authorList>
    </citation>
    <scope>NUCLEOTIDE SEQUENCE [LARGE SCALE GENOMIC DNA]</scope>
    <source>
        <strain evidence="1 2">IHI B618</strain>
    </source>
</reference>
<dbReference type="STRING" id="2316362.A0A4Q2D9Y5"/>
<keyword evidence="2" id="KW-1185">Reference proteome</keyword>
<protein>
    <submittedName>
        <fullName evidence="1">Uncharacterized protein</fullName>
    </submittedName>
</protein>
<dbReference type="AlphaFoldDB" id="A0A4Q2D9Y5"/>
<dbReference type="EMBL" id="SDEE01000596">
    <property type="protein sequence ID" value="RXW15125.1"/>
    <property type="molecule type" value="Genomic_DNA"/>
</dbReference>